<dbReference type="Pfam" id="PF00582">
    <property type="entry name" value="Usp"/>
    <property type="match status" value="1"/>
</dbReference>
<protein>
    <submittedName>
        <fullName evidence="3">Universal stress protein</fullName>
    </submittedName>
</protein>
<dbReference type="EMBL" id="JANCLV010000003">
    <property type="protein sequence ID" value="MCP8999392.1"/>
    <property type="molecule type" value="Genomic_DNA"/>
</dbReference>
<dbReference type="Proteomes" id="UP001524318">
    <property type="component" value="Unassembled WGS sequence"/>
</dbReference>
<dbReference type="Gene3D" id="3.40.50.620">
    <property type="entry name" value="HUPs"/>
    <property type="match status" value="1"/>
</dbReference>
<reference evidence="3 4" key="1">
    <citation type="submission" date="2022-06" db="EMBL/GenBank/DDBJ databases">
        <title>Pseudarthrobacter sp. strain RMG13 Genome sequencing and assembly.</title>
        <authorList>
            <person name="Kim I."/>
        </authorList>
    </citation>
    <scope>NUCLEOTIDE SEQUENCE [LARGE SCALE GENOMIC DNA]</scope>
    <source>
        <strain evidence="3 4">RMG13</strain>
    </source>
</reference>
<keyword evidence="4" id="KW-1185">Reference proteome</keyword>
<dbReference type="CDD" id="cd00293">
    <property type="entry name" value="USP-like"/>
    <property type="match status" value="1"/>
</dbReference>
<feature type="domain" description="UspA" evidence="2">
    <location>
        <begin position="5"/>
        <end position="144"/>
    </location>
</feature>
<evidence type="ECO:0000313" key="4">
    <source>
        <dbReference type="Proteomes" id="UP001524318"/>
    </source>
</evidence>
<dbReference type="SUPFAM" id="SSF52402">
    <property type="entry name" value="Adenine nucleotide alpha hydrolases-like"/>
    <property type="match status" value="1"/>
</dbReference>
<sequence length="156" mass="16287">MADSERIVVGIDGSEYSPAALRLAGRLASALAAPLQVITCLGYSDFYLPEHLPPGSGIDPAAELEAVARRLMEQAIDRAFGPERPEHLSAIVKVGSPAKVLVEESRNAQMLVVGRRGHGGLLGQLMGSVSAACAAHAHCPVLVVSQDAENDHGTNT</sequence>
<comment type="caution">
    <text evidence="3">The sequence shown here is derived from an EMBL/GenBank/DDBJ whole genome shotgun (WGS) entry which is preliminary data.</text>
</comment>
<dbReference type="RefSeq" id="WP_254748648.1">
    <property type="nucleotide sequence ID" value="NZ_JANCLV010000003.1"/>
</dbReference>
<dbReference type="PRINTS" id="PR01438">
    <property type="entry name" value="UNVRSLSTRESS"/>
</dbReference>
<evidence type="ECO:0000256" key="1">
    <source>
        <dbReference type="ARBA" id="ARBA00008791"/>
    </source>
</evidence>
<dbReference type="InterPro" id="IPR006016">
    <property type="entry name" value="UspA"/>
</dbReference>
<dbReference type="InterPro" id="IPR014729">
    <property type="entry name" value="Rossmann-like_a/b/a_fold"/>
</dbReference>
<organism evidence="3 4">
    <name type="scientific">Pseudarthrobacter humi</name>
    <dbReference type="NCBI Taxonomy" id="2952523"/>
    <lineage>
        <taxon>Bacteria</taxon>
        <taxon>Bacillati</taxon>
        <taxon>Actinomycetota</taxon>
        <taxon>Actinomycetes</taxon>
        <taxon>Micrococcales</taxon>
        <taxon>Micrococcaceae</taxon>
        <taxon>Pseudarthrobacter</taxon>
    </lineage>
</organism>
<evidence type="ECO:0000259" key="2">
    <source>
        <dbReference type="Pfam" id="PF00582"/>
    </source>
</evidence>
<gene>
    <name evidence="3" type="ORF">NFC73_06515</name>
</gene>
<accession>A0ABT1LLR3</accession>
<comment type="similarity">
    <text evidence="1">Belongs to the universal stress protein A family.</text>
</comment>
<proteinExistence type="inferred from homology"/>
<dbReference type="PANTHER" id="PTHR46553">
    <property type="entry name" value="ADENINE NUCLEOTIDE ALPHA HYDROLASES-LIKE SUPERFAMILY PROTEIN"/>
    <property type="match status" value="1"/>
</dbReference>
<dbReference type="PANTHER" id="PTHR46553:SF3">
    <property type="entry name" value="ADENINE NUCLEOTIDE ALPHA HYDROLASES-LIKE SUPERFAMILY PROTEIN"/>
    <property type="match status" value="1"/>
</dbReference>
<name>A0ABT1LLR3_9MICC</name>
<evidence type="ECO:0000313" key="3">
    <source>
        <dbReference type="EMBL" id="MCP8999392.1"/>
    </source>
</evidence>
<dbReference type="InterPro" id="IPR006015">
    <property type="entry name" value="Universal_stress_UspA"/>
</dbReference>